<dbReference type="InterPro" id="IPR050397">
    <property type="entry name" value="Env_Response_Regulators"/>
</dbReference>
<dbReference type="PROSITE" id="PS00889">
    <property type="entry name" value="CNMP_BINDING_2"/>
    <property type="match status" value="1"/>
</dbReference>
<name>A0ABW4EQN1_9PSEU</name>
<dbReference type="EMBL" id="JBHUCO010000006">
    <property type="protein sequence ID" value="MFD1517008.1"/>
    <property type="molecule type" value="Genomic_DNA"/>
</dbReference>
<dbReference type="InterPro" id="IPR036390">
    <property type="entry name" value="WH_DNA-bd_sf"/>
</dbReference>
<reference evidence="7" key="1">
    <citation type="journal article" date="2019" name="Int. J. Syst. Evol. Microbiol.">
        <title>The Global Catalogue of Microorganisms (GCM) 10K type strain sequencing project: providing services to taxonomists for standard genome sequencing and annotation.</title>
        <authorList>
            <consortium name="The Broad Institute Genomics Platform"/>
            <consortium name="The Broad Institute Genome Sequencing Center for Infectious Disease"/>
            <person name="Wu L."/>
            <person name="Ma J."/>
        </authorList>
    </citation>
    <scope>NUCLEOTIDE SEQUENCE [LARGE SCALE GENOMIC DNA]</scope>
    <source>
        <strain evidence="7">CCM 7043</strain>
    </source>
</reference>
<proteinExistence type="predicted"/>
<dbReference type="Gene3D" id="2.60.120.10">
    <property type="entry name" value="Jelly Rolls"/>
    <property type="match status" value="1"/>
</dbReference>
<comment type="caution">
    <text evidence="6">The sequence shown here is derived from an EMBL/GenBank/DDBJ whole genome shotgun (WGS) entry which is preliminary data.</text>
</comment>
<organism evidence="6 7">
    <name type="scientific">Pseudonocardia yunnanensis</name>
    <dbReference type="NCBI Taxonomy" id="58107"/>
    <lineage>
        <taxon>Bacteria</taxon>
        <taxon>Bacillati</taxon>
        <taxon>Actinomycetota</taxon>
        <taxon>Actinomycetes</taxon>
        <taxon>Pseudonocardiales</taxon>
        <taxon>Pseudonocardiaceae</taxon>
        <taxon>Pseudonocardia</taxon>
    </lineage>
</organism>
<dbReference type="PANTHER" id="PTHR24567:SF68">
    <property type="entry name" value="DNA-BINDING TRANSCRIPTIONAL DUAL REGULATOR CRP"/>
    <property type="match status" value="1"/>
</dbReference>
<feature type="domain" description="HTH crp-type" evidence="5">
    <location>
        <begin position="145"/>
        <end position="214"/>
    </location>
</feature>
<dbReference type="Pfam" id="PF00027">
    <property type="entry name" value="cNMP_binding"/>
    <property type="match status" value="1"/>
</dbReference>
<sequence>MTCGGGSPDRGFAALLGPRQWSALCGAGSTRRYRRGQTLLQQGERGGFVLAVMMGRLRISALAQDGGQLLHALRGAGDLVGEMGLRSEARRTATVVALDDCTACYVSTDAFERFLVAERAHDALRDYLIAKLSETVPYQLQLVHFTPRQRIARLLIDVIALACSTADPLRVPFTQTGIADALGLARSTVAEQIAALRAAGVLVRGRQLVVRDLSRLTRLAGIGGDPEEPL</sequence>
<protein>
    <submittedName>
        <fullName evidence="6">Crp/Fnr family transcriptional regulator</fullName>
    </submittedName>
</protein>
<feature type="domain" description="Cyclic nucleotide-binding" evidence="4">
    <location>
        <begin position="12"/>
        <end position="115"/>
    </location>
</feature>
<keyword evidence="7" id="KW-1185">Reference proteome</keyword>
<keyword evidence="1" id="KW-0805">Transcription regulation</keyword>
<dbReference type="Gene3D" id="1.10.10.10">
    <property type="entry name" value="Winged helix-like DNA-binding domain superfamily/Winged helix DNA-binding domain"/>
    <property type="match status" value="1"/>
</dbReference>
<dbReference type="SUPFAM" id="SSF46785">
    <property type="entry name" value="Winged helix' DNA-binding domain"/>
    <property type="match status" value="1"/>
</dbReference>
<dbReference type="SMART" id="SM00100">
    <property type="entry name" value="cNMP"/>
    <property type="match status" value="1"/>
</dbReference>
<dbReference type="InterPro" id="IPR000595">
    <property type="entry name" value="cNMP-bd_dom"/>
</dbReference>
<evidence type="ECO:0000256" key="1">
    <source>
        <dbReference type="ARBA" id="ARBA00023015"/>
    </source>
</evidence>
<evidence type="ECO:0000313" key="7">
    <source>
        <dbReference type="Proteomes" id="UP001597114"/>
    </source>
</evidence>
<dbReference type="RefSeq" id="WP_344729110.1">
    <property type="nucleotide sequence ID" value="NZ_BAAAUS010000059.1"/>
</dbReference>
<dbReference type="InterPro" id="IPR014710">
    <property type="entry name" value="RmlC-like_jellyroll"/>
</dbReference>
<dbReference type="InterPro" id="IPR018488">
    <property type="entry name" value="cNMP-bd_CS"/>
</dbReference>
<dbReference type="Proteomes" id="UP001597114">
    <property type="component" value="Unassembled WGS sequence"/>
</dbReference>
<dbReference type="PANTHER" id="PTHR24567">
    <property type="entry name" value="CRP FAMILY TRANSCRIPTIONAL REGULATORY PROTEIN"/>
    <property type="match status" value="1"/>
</dbReference>
<dbReference type="SUPFAM" id="SSF51206">
    <property type="entry name" value="cAMP-binding domain-like"/>
    <property type="match status" value="1"/>
</dbReference>
<evidence type="ECO:0000259" key="4">
    <source>
        <dbReference type="PROSITE" id="PS50042"/>
    </source>
</evidence>
<dbReference type="InterPro" id="IPR018490">
    <property type="entry name" value="cNMP-bd_dom_sf"/>
</dbReference>
<keyword evidence="2" id="KW-0238">DNA-binding</keyword>
<dbReference type="PROSITE" id="PS50042">
    <property type="entry name" value="CNMP_BINDING_3"/>
    <property type="match status" value="1"/>
</dbReference>
<dbReference type="SMART" id="SM00419">
    <property type="entry name" value="HTH_CRP"/>
    <property type="match status" value="1"/>
</dbReference>
<keyword evidence="3" id="KW-0804">Transcription</keyword>
<evidence type="ECO:0000256" key="2">
    <source>
        <dbReference type="ARBA" id="ARBA00023125"/>
    </source>
</evidence>
<dbReference type="PROSITE" id="PS51063">
    <property type="entry name" value="HTH_CRP_2"/>
    <property type="match status" value="1"/>
</dbReference>
<dbReference type="InterPro" id="IPR012318">
    <property type="entry name" value="HTH_CRP"/>
</dbReference>
<dbReference type="InterPro" id="IPR036388">
    <property type="entry name" value="WH-like_DNA-bd_sf"/>
</dbReference>
<dbReference type="Pfam" id="PF13545">
    <property type="entry name" value="HTH_Crp_2"/>
    <property type="match status" value="1"/>
</dbReference>
<gene>
    <name evidence="6" type="ORF">ACFSJD_05895</name>
</gene>
<accession>A0ABW4EQN1</accession>
<evidence type="ECO:0000256" key="3">
    <source>
        <dbReference type="ARBA" id="ARBA00023163"/>
    </source>
</evidence>
<dbReference type="CDD" id="cd00038">
    <property type="entry name" value="CAP_ED"/>
    <property type="match status" value="1"/>
</dbReference>
<evidence type="ECO:0000313" key="6">
    <source>
        <dbReference type="EMBL" id="MFD1517008.1"/>
    </source>
</evidence>
<evidence type="ECO:0000259" key="5">
    <source>
        <dbReference type="PROSITE" id="PS51063"/>
    </source>
</evidence>